<evidence type="ECO:0000313" key="2">
    <source>
        <dbReference type="EMBL" id="MFL9880879.1"/>
    </source>
</evidence>
<dbReference type="Proteomes" id="UP001629214">
    <property type="component" value="Unassembled WGS sequence"/>
</dbReference>
<protein>
    <submittedName>
        <fullName evidence="2">Cobalt ABC transporter substrate-binding protein</fullName>
    </submittedName>
</protein>
<organism evidence="2 3">
    <name type="scientific">Herbaspirillum rhizosphaerae</name>
    <dbReference type="NCBI Taxonomy" id="346179"/>
    <lineage>
        <taxon>Bacteria</taxon>
        <taxon>Pseudomonadati</taxon>
        <taxon>Pseudomonadota</taxon>
        <taxon>Betaproteobacteria</taxon>
        <taxon>Burkholderiales</taxon>
        <taxon>Oxalobacteraceae</taxon>
        <taxon>Herbaspirillum</taxon>
    </lineage>
</organism>
<evidence type="ECO:0000313" key="3">
    <source>
        <dbReference type="Proteomes" id="UP001629214"/>
    </source>
</evidence>
<gene>
    <name evidence="2" type="ORF">PQR63_20945</name>
</gene>
<name>A0ABW8ZCJ3_9BURK</name>
<accession>A0ABW8ZCJ3</accession>
<feature type="signal peptide" evidence="1">
    <location>
        <begin position="1"/>
        <end position="21"/>
    </location>
</feature>
<reference evidence="2 3" key="1">
    <citation type="journal article" date="2024" name="Chem. Sci.">
        <title>Discovery of megapolipeptins by genome mining of a Burkholderiales bacteria collection.</title>
        <authorList>
            <person name="Paulo B.S."/>
            <person name="Recchia M.J.J."/>
            <person name="Lee S."/>
            <person name="Fergusson C.H."/>
            <person name="Romanowski S.B."/>
            <person name="Hernandez A."/>
            <person name="Krull N."/>
            <person name="Liu D.Y."/>
            <person name="Cavanagh H."/>
            <person name="Bos A."/>
            <person name="Gray C.A."/>
            <person name="Murphy B.T."/>
            <person name="Linington R.G."/>
            <person name="Eustaquio A.S."/>
        </authorList>
    </citation>
    <scope>NUCLEOTIDE SEQUENCE [LARGE SCALE GENOMIC DNA]</scope>
    <source>
        <strain evidence="2 3">RL21-008-BIB-B</strain>
    </source>
</reference>
<evidence type="ECO:0000256" key="1">
    <source>
        <dbReference type="SAM" id="SignalP"/>
    </source>
</evidence>
<keyword evidence="3" id="KW-1185">Reference proteome</keyword>
<dbReference type="EMBL" id="JAQQFR010000016">
    <property type="protein sequence ID" value="MFL9880879.1"/>
    <property type="molecule type" value="Genomic_DNA"/>
</dbReference>
<sequence length="240" mass="26245">MKRLVIPALLSTMLFAASAQAHHVWLQQDAKSANFYFGEFAENLREASPGRLDKFEQPTAVLLGSNGDKTLDLKKGKNGFTLSARAGKNESIIAEEAHYPVMERKTGDTVVRTAWTPAARLVTSDAEQAPRLTLDVVPTGKRGEFKLFYKGQPLPKTKINIQVPAGWSKESHTDEQGVVKFDLPWQGTYVVEAHHTDKTAGERDGKPYDIASFVTSLTLTQTKGIKAVPAAAVTEPSPVK</sequence>
<keyword evidence="1" id="KW-0732">Signal</keyword>
<dbReference type="RefSeq" id="WP_408169881.1">
    <property type="nucleotide sequence ID" value="NZ_JAQQFR010000016.1"/>
</dbReference>
<comment type="caution">
    <text evidence="2">The sequence shown here is derived from an EMBL/GenBank/DDBJ whole genome shotgun (WGS) entry which is preliminary data.</text>
</comment>
<feature type="chain" id="PRO_5046520876" evidence="1">
    <location>
        <begin position="22"/>
        <end position="240"/>
    </location>
</feature>
<proteinExistence type="predicted"/>